<dbReference type="EMBL" id="JAACJM010000048">
    <property type="protein sequence ID" value="KAF5358784.1"/>
    <property type="molecule type" value="Genomic_DNA"/>
</dbReference>
<gene>
    <name evidence="2" type="ORF">D9758_008538</name>
</gene>
<protein>
    <recommendedName>
        <fullName evidence="4">EXPERA domain-containing protein</fullName>
    </recommendedName>
</protein>
<keyword evidence="1" id="KW-1133">Transmembrane helix</keyword>
<keyword evidence="1" id="KW-0472">Membrane</keyword>
<evidence type="ECO:0008006" key="4">
    <source>
        <dbReference type="Google" id="ProtNLM"/>
    </source>
</evidence>
<feature type="transmembrane region" description="Helical" evidence="1">
    <location>
        <begin position="136"/>
        <end position="155"/>
    </location>
</feature>
<evidence type="ECO:0000313" key="3">
    <source>
        <dbReference type="Proteomes" id="UP000559256"/>
    </source>
</evidence>
<dbReference type="OrthoDB" id="60858at2759"/>
<comment type="caution">
    <text evidence="2">The sequence shown here is derived from an EMBL/GenBank/DDBJ whole genome shotgun (WGS) entry which is preliminary data.</text>
</comment>
<feature type="transmembrane region" description="Helical" evidence="1">
    <location>
        <begin position="97"/>
        <end position="116"/>
    </location>
</feature>
<evidence type="ECO:0000313" key="2">
    <source>
        <dbReference type="EMBL" id="KAF5358784.1"/>
    </source>
</evidence>
<accession>A0A8H5G5J3</accession>
<sequence>MSDKKWISWWFAFSAVVMSWDSGYLLLRPRSMAGGDLYWLWKPYTFYEQVDYVYSVQAYENGEGFAGAQAVMNLIENFVGLSYVFATHISKSDLAPLIGYSAATMTTAKTILYVAQELFCGFCAVGHNELSVIVKYWAVPNLLWFTVACLIMYTLGKDISLSLRRNKAAANKLE</sequence>
<dbReference type="AlphaFoldDB" id="A0A8H5G5J3"/>
<keyword evidence="3" id="KW-1185">Reference proteome</keyword>
<name>A0A8H5G5J3_9AGAR</name>
<reference evidence="2 3" key="1">
    <citation type="journal article" date="2020" name="ISME J.">
        <title>Uncovering the hidden diversity of litter-decomposition mechanisms in mushroom-forming fungi.</title>
        <authorList>
            <person name="Floudas D."/>
            <person name="Bentzer J."/>
            <person name="Ahren D."/>
            <person name="Johansson T."/>
            <person name="Persson P."/>
            <person name="Tunlid A."/>
        </authorList>
    </citation>
    <scope>NUCLEOTIDE SEQUENCE [LARGE SCALE GENOMIC DNA]</scope>
    <source>
        <strain evidence="2 3">CBS 291.85</strain>
    </source>
</reference>
<dbReference type="Proteomes" id="UP000559256">
    <property type="component" value="Unassembled WGS sequence"/>
</dbReference>
<feature type="transmembrane region" description="Helical" evidence="1">
    <location>
        <begin position="6"/>
        <end position="27"/>
    </location>
</feature>
<organism evidence="2 3">
    <name type="scientific">Tetrapyrgos nigripes</name>
    <dbReference type="NCBI Taxonomy" id="182062"/>
    <lineage>
        <taxon>Eukaryota</taxon>
        <taxon>Fungi</taxon>
        <taxon>Dikarya</taxon>
        <taxon>Basidiomycota</taxon>
        <taxon>Agaricomycotina</taxon>
        <taxon>Agaricomycetes</taxon>
        <taxon>Agaricomycetidae</taxon>
        <taxon>Agaricales</taxon>
        <taxon>Marasmiineae</taxon>
        <taxon>Marasmiaceae</taxon>
        <taxon>Tetrapyrgos</taxon>
    </lineage>
</organism>
<evidence type="ECO:0000256" key="1">
    <source>
        <dbReference type="SAM" id="Phobius"/>
    </source>
</evidence>
<dbReference type="PANTHER" id="PTHR37919:SF2">
    <property type="entry name" value="EXPERA DOMAIN-CONTAINING PROTEIN"/>
    <property type="match status" value="1"/>
</dbReference>
<proteinExistence type="predicted"/>
<keyword evidence="1" id="KW-0812">Transmembrane</keyword>
<dbReference type="PANTHER" id="PTHR37919">
    <property type="entry name" value="PROTEIN CBG05606"/>
    <property type="match status" value="1"/>
</dbReference>